<dbReference type="PIRSF" id="PIRSF006648">
    <property type="entry name" value="DrrB"/>
    <property type="match status" value="1"/>
</dbReference>
<dbReference type="InterPro" id="IPR052902">
    <property type="entry name" value="ABC-2_transporter"/>
</dbReference>
<dbReference type="PROSITE" id="PS51012">
    <property type="entry name" value="ABC_TM2"/>
    <property type="match status" value="1"/>
</dbReference>
<protein>
    <recommendedName>
        <fullName evidence="6">Transport permease protein</fullName>
    </recommendedName>
</protein>
<proteinExistence type="inferred from homology"/>
<dbReference type="InterPro" id="IPR047817">
    <property type="entry name" value="ABC2_TM_bact-type"/>
</dbReference>
<gene>
    <name evidence="8" type="ORF">GOACH_04_01860</name>
</gene>
<dbReference type="RefSeq" id="WP_005171836.1">
    <property type="nucleotide sequence ID" value="NZ_BANR01000004.1"/>
</dbReference>
<evidence type="ECO:0000256" key="4">
    <source>
        <dbReference type="ARBA" id="ARBA00023136"/>
    </source>
</evidence>
<keyword evidence="6" id="KW-0813">Transport</keyword>
<dbReference type="InterPro" id="IPR013525">
    <property type="entry name" value="ABC2_TM"/>
</dbReference>
<keyword evidence="4 6" id="KW-0472">Membrane</keyword>
<accession>L7KFX1</accession>
<keyword evidence="5" id="KW-0046">Antibiotic resistance</keyword>
<evidence type="ECO:0000256" key="1">
    <source>
        <dbReference type="ARBA" id="ARBA00004141"/>
    </source>
</evidence>
<feature type="transmembrane region" description="Helical" evidence="6">
    <location>
        <begin position="230"/>
        <end position="253"/>
    </location>
</feature>
<organism evidence="8 9">
    <name type="scientific">Gordonia aichiensis NBRC 108223</name>
    <dbReference type="NCBI Taxonomy" id="1220583"/>
    <lineage>
        <taxon>Bacteria</taxon>
        <taxon>Bacillati</taxon>
        <taxon>Actinomycetota</taxon>
        <taxon>Actinomycetes</taxon>
        <taxon>Mycobacteriales</taxon>
        <taxon>Gordoniaceae</taxon>
        <taxon>Gordonia</taxon>
    </lineage>
</organism>
<evidence type="ECO:0000313" key="9">
    <source>
        <dbReference type="Proteomes" id="UP000010988"/>
    </source>
</evidence>
<keyword evidence="2 6" id="KW-0812">Transmembrane</keyword>
<keyword evidence="3 6" id="KW-1133">Transmembrane helix</keyword>
<comment type="caution">
    <text evidence="8">The sequence shown here is derived from an EMBL/GenBank/DDBJ whole genome shotgun (WGS) entry which is preliminary data.</text>
</comment>
<dbReference type="GO" id="GO:0043190">
    <property type="term" value="C:ATP-binding cassette (ABC) transporter complex"/>
    <property type="evidence" value="ECO:0007669"/>
    <property type="project" value="InterPro"/>
</dbReference>
<dbReference type="Proteomes" id="UP000010988">
    <property type="component" value="Unassembled WGS sequence"/>
</dbReference>
<dbReference type="Pfam" id="PF01061">
    <property type="entry name" value="ABC2_membrane"/>
    <property type="match status" value="1"/>
</dbReference>
<evidence type="ECO:0000256" key="6">
    <source>
        <dbReference type="RuleBase" id="RU361157"/>
    </source>
</evidence>
<feature type="transmembrane region" description="Helical" evidence="6">
    <location>
        <begin position="116"/>
        <end position="139"/>
    </location>
</feature>
<evidence type="ECO:0000256" key="5">
    <source>
        <dbReference type="ARBA" id="ARBA00023251"/>
    </source>
</evidence>
<evidence type="ECO:0000256" key="3">
    <source>
        <dbReference type="ARBA" id="ARBA00022989"/>
    </source>
</evidence>
<feature type="domain" description="ABC transmembrane type-2" evidence="7">
    <location>
        <begin position="33"/>
        <end position="259"/>
    </location>
</feature>
<dbReference type="GO" id="GO:0140359">
    <property type="term" value="F:ABC-type transporter activity"/>
    <property type="evidence" value="ECO:0007669"/>
    <property type="project" value="InterPro"/>
</dbReference>
<feature type="transmembrane region" description="Helical" evidence="6">
    <location>
        <begin position="181"/>
        <end position="198"/>
    </location>
</feature>
<evidence type="ECO:0000313" key="8">
    <source>
        <dbReference type="EMBL" id="GAC47790.1"/>
    </source>
</evidence>
<dbReference type="eggNOG" id="COG0842">
    <property type="taxonomic scope" value="Bacteria"/>
</dbReference>
<keyword evidence="9" id="KW-1185">Reference proteome</keyword>
<evidence type="ECO:0000256" key="2">
    <source>
        <dbReference type="ARBA" id="ARBA00022692"/>
    </source>
</evidence>
<evidence type="ECO:0000259" key="7">
    <source>
        <dbReference type="PROSITE" id="PS51012"/>
    </source>
</evidence>
<dbReference type="GO" id="GO:0046677">
    <property type="term" value="P:response to antibiotic"/>
    <property type="evidence" value="ECO:0007669"/>
    <property type="project" value="UniProtKB-KW"/>
</dbReference>
<dbReference type="STRING" id="1220583.GOACH_04_01860"/>
<comment type="similarity">
    <text evidence="6">Belongs to the ABC-2 integral membrane protein family.</text>
</comment>
<feature type="transmembrane region" description="Helical" evidence="6">
    <location>
        <begin position="145"/>
        <end position="169"/>
    </location>
</feature>
<feature type="transmembrane region" description="Helical" evidence="6">
    <location>
        <begin position="34"/>
        <end position="54"/>
    </location>
</feature>
<reference evidence="8 9" key="1">
    <citation type="submission" date="2012-12" db="EMBL/GenBank/DDBJ databases">
        <title>Whole genome shotgun sequence of Gordonia aichiensis NBRC 108223.</title>
        <authorList>
            <person name="Isaki-Nakamura S."/>
            <person name="Hosoyama A."/>
            <person name="Tsuchikane K."/>
            <person name="Ando Y."/>
            <person name="Baba S."/>
            <person name="Ohji S."/>
            <person name="Hamada M."/>
            <person name="Tamura T."/>
            <person name="Yamazoe A."/>
            <person name="Yamazaki S."/>
            <person name="Fujita N."/>
        </authorList>
    </citation>
    <scope>NUCLEOTIDE SEQUENCE [LARGE SCALE GENOMIC DNA]</scope>
    <source>
        <strain evidence="8 9">NBRC 108223</strain>
    </source>
</reference>
<dbReference type="AlphaFoldDB" id="L7KFX1"/>
<dbReference type="InterPro" id="IPR000412">
    <property type="entry name" value="ABC_2_transport"/>
</dbReference>
<name>L7KFX1_9ACTN</name>
<sequence length="265" mass="28141">MSVDLSQRRAVTSRVGARVLASTLLRTWSRDPGVLIQAVVFPAFLLAMFQLVFGRITTAIGAGQSIYGYTGLVALVGAMFGTLMTGINLVSERESGLLGRLWTLPLPRSSFLGGRVLAEIVRTSVGTVALFTIAALMGFRFTQGLLAGIGALVVPVVFGVGCVFVVIAIATVAEKSVVDHLGVLFLLMLFFNTGFAPITEYPTWLAPIVRYQPMSTAIDTMTGLTEGGPILGPFCLTLGWALGCALVFGVLSMRGYRRAVERSGS</sequence>
<dbReference type="EMBL" id="BANR01000004">
    <property type="protein sequence ID" value="GAC47790.1"/>
    <property type="molecule type" value="Genomic_DNA"/>
</dbReference>
<dbReference type="OrthoDB" id="26267at2"/>
<feature type="transmembrane region" description="Helical" evidence="6">
    <location>
        <begin position="66"/>
        <end position="90"/>
    </location>
</feature>
<keyword evidence="6" id="KW-1003">Cell membrane</keyword>
<dbReference type="PANTHER" id="PTHR43027:SF1">
    <property type="entry name" value="DOXORUBICIN RESISTANCE ABC TRANSPORTER PERMEASE PROTEIN DRRC-RELATED"/>
    <property type="match status" value="1"/>
</dbReference>
<dbReference type="PANTHER" id="PTHR43027">
    <property type="entry name" value="DOXORUBICIN RESISTANCE ABC TRANSPORTER PERMEASE PROTEIN DRRC-RELATED"/>
    <property type="match status" value="1"/>
</dbReference>
<comment type="subcellular location">
    <subcellularLocation>
        <location evidence="6">Cell membrane</location>
        <topology evidence="6">Multi-pass membrane protein</topology>
    </subcellularLocation>
    <subcellularLocation>
        <location evidence="1">Membrane</location>
        <topology evidence="1">Multi-pass membrane protein</topology>
    </subcellularLocation>
</comment>